<dbReference type="Gene3D" id="2.60.40.1120">
    <property type="entry name" value="Carboxypeptidase-like, regulatory domain"/>
    <property type="match status" value="1"/>
</dbReference>
<dbReference type="InterPro" id="IPR011042">
    <property type="entry name" value="6-blade_b-propeller_TolB-like"/>
</dbReference>
<dbReference type="Proteomes" id="UP000295706">
    <property type="component" value="Unassembled WGS sequence"/>
</dbReference>
<dbReference type="SUPFAM" id="SSF49265">
    <property type="entry name" value="Fibronectin type III"/>
    <property type="match status" value="1"/>
</dbReference>
<dbReference type="PROSITE" id="PS51257">
    <property type="entry name" value="PROKAR_LIPOPROTEIN"/>
    <property type="match status" value="1"/>
</dbReference>
<comment type="caution">
    <text evidence="3">The sequence shown here is derived from an EMBL/GenBank/DDBJ whole genome shotgun (WGS) entry which is preliminary data.</text>
</comment>
<evidence type="ECO:0000313" key="4">
    <source>
        <dbReference type="Proteomes" id="UP000295706"/>
    </source>
</evidence>
<keyword evidence="4" id="KW-1185">Reference proteome</keyword>
<dbReference type="OrthoDB" id="9815657at2"/>
<reference evidence="3 4" key="1">
    <citation type="submission" date="2019-02" db="EMBL/GenBank/DDBJ databases">
        <title>Arundinibacter roseus gen. nov., sp. nov., a new member of the family Cytophagaceae.</title>
        <authorList>
            <person name="Szuroczki S."/>
            <person name="Khayer B."/>
            <person name="Sproer C."/>
            <person name="Toumi M."/>
            <person name="Szabo A."/>
            <person name="Felfoldi T."/>
            <person name="Schumann P."/>
            <person name="Toth E."/>
        </authorList>
    </citation>
    <scope>NUCLEOTIDE SEQUENCE [LARGE SCALE GENOMIC DNA]</scope>
    <source>
        <strain evidence="3 4">DMA-k-7a</strain>
    </source>
</reference>
<dbReference type="EMBL" id="SMJU01000008">
    <property type="protein sequence ID" value="TDB64051.1"/>
    <property type="molecule type" value="Genomic_DNA"/>
</dbReference>
<dbReference type="PROSITE" id="PS50853">
    <property type="entry name" value="FN3"/>
    <property type="match status" value="1"/>
</dbReference>
<dbReference type="InterPro" id="IPR013784">
    <property type="entry name" value="Carb-bd-like_fold"/>
</dbReference>
<dbReference type="Gene3D" id="2.120.10.30">
    <property type="entry name" value="TolB, C-terminal domain"/>
    <property type="match status" value="1"/>
</dbReference>
<protein>
    <recommendedName>
        <fullName evidence="2">Fibronectin type-III domain-containing protein</fullName>
    </recommendedName>
</protein>
<dbReference type="Gene3D" id="2.120.10.60">
    <property type="entry name" value="Tricorn protease N-terminal domain"/>
    <property type="match status" value="1"/>
</dbReference>
<dbReference type="InterPro" id="IPR036116">
    <property type="entry name" value="FN3_sf"/>
</dbReference>
<dbReference type="PANTHER" id="PTHR36842">
    <property type="entry name" value="PROTEIN TOLB HOMOLOG"/>
    <property type="match status" value="1"/>
</dbReference>
<dbReference type="SUPFAM" id="SSF49452">
    <property type="entry name" value="Starch-binding domain-like"/>
    <property type="match status" value="1"/>
</dbReference>
<name>A0A4R4KC72_9BACT</name>
<dbReference type="AlphaFoldDB" id="A0A4R4KC72"/>
<dbReference type="RefSeq" id="WP_132118673.1">
    <property type="nucleotide sequence ID" value="NZ_SMJU01000008.1"/>
</dbReference>
<evidence type="ECO:0000259" key="2">
    <source>
        <dbReference type="PROSITE" id="PS50853"/>
    </source>
</evidence>
<gene>
    <name evidence="3" type="ORF">EZE20_14000</name>
</gene>
<evidence type="ECO:0000313" key="3">
    <source>
        <dbReference type="EMBL" id="TDB64051.1"/>
    </source>
</evidence>
<dbReference type="InterPro" id="IPR003961">
    <property type="entry name" value="FN3_dom"/>
</dbReference>
<proteinExistence type="inferred from homology"/>
<dbReference type="PANTHER" id="PTHR36842:SF1">
    <property type="entry name" value="PROTEIN TOLB"/>
    <property type="match status" value="1"/>
</dbReference>
<accession>A0A4R4KC72</accession>
<dbReference type="InterPro" id="IPR011659">
    <property type="entry name" value="WD40"/>
</dbReference>
<dbReference type="Pfam" id="PF07676">
    <property type="entry name" value="PD40"/>
    <property type="match status" value="2"/>
</dbReference>
<sequence>MLLKVKYLASFLIVLSSIWLLSCSEEIFVTPKTFGKISGKVIDNSTKKALGEVLIRLNPSGRSLETDTSGTFFFDSLTVGKYTITATKEALYNEYVTVEITDTWNPNVTLYMSEDLKTNRAPTRPLRVTPENRSTVAVVDSLLLSWTASDPDRDTLTYDVYLYSEGTAPDTAYISGFKNDSLYVSNLEYSKRYYWQVVARDKSEAVFSETWSFVTPSFPALTYVFSRETEGLYQIFSANTADKQVQLTTTGSNWRPIVSPNREQIAFISNRATTTQIYLMNRDGRNLRKVTSVPVSGLSPLDLSFTWAYNGSKIIYPSNNRLYSINTDGTGLAVVATAPAGRLFAGCDWNEATKTIIARTTGQTLYDNELVLIQPHGEMNTVLQSATRTGNPVFSIEGTQILYSRDIGTFTNEEGRQLDARIFLMNLFDRTVQDLSAINTGSVINTSEKSPGTNDLEPRYSPTGRTIIFTNTNNDGVSPRNIWVTDSNGRGRTRLFENAEMGTYRQQP</sequence>
<evidence type="ECO:0000256" key="1">
    <source>
        <dbReference type="ARBA" id="ARBA00009820"/>
    </source>
</evidence>
<dbReference type="Pfam" id="PF13715">
    <property type="entry name" value="CarbopepD_reg_2"/>
    <property type="match status" value="1"/>
</dbReference>
<comment type="similarity">
    <text evidence="1">Belongs to the TolB family.</text>
</comment>
<dbReference type="InterPro" id="IPR013783">
    <property type="entry name" value="Ig-like_fold"/>
</dbReference>
<dbReference type="Gene3D" id="2.60.40.10">
    <property type="entry name" value="Immunoglobulins"/>
    <property type="match status" value="1"/>
</dbReference>
<dbReference type="SUPFAM" id="SSF69304">
    <property type="entry name" value="Tricorn protease N-terminal domain"/>
    <property type="match status" value="1"/>
</dbReference>
<feature type="domain" description="Fibronectin type-III" evidence="2">
    <location>
        <begin position="122"/>
        <end position="218"/>
    </location>
</feature>
<dbReference type="GO" id="GO:0030246">
    <property type="term" value="F:carbohydrate binding"/>
    <property type="evidence" value="ECO:0007669"/>
    <property type="project" value="InterPro"/>
</dbReference>
<organism evidence="3 4">
    <name type="scientific">Arundinibacter roseus</name>
    <dbReference type="NCBI Taxonomy" id="2070510"/>
    <lineage>
        <taxon>Bacteria</taxon>
        <taxon>Pseudomonadati</taxon>
        <taxon>Bacteroidota</taxon>
        <taxon>Cytophagia</taxon>
        <taxon>Cytophagales</taxon>
        <taxon>Spirosomataceae</taxon>
        <taxon>Arundinibacter</taxon>
    </lineage>
</organism>